<dbReference type="Gene3D" id="1.25.40.10">
    <property type="entry name" value="Tetratricopeptide repeat domain"/>
    <property type="match status" value="1"/>
</dbReference>
<evidence type="ECO:0000313" key="3">
    <source>
        <dbReference type="Proteomes" id="UP000326759"/>
    </source>
</evidence>
<feature type="region of interest" description="Disordered" evidence="1">
    <location>
        <begin position="1"/>
        <end position="78"/>
    </location>
</feature>
<sequence>MDSQTETFSDASPSQNNESDSDDSAASYHSLTEQLESINVEDVEFSKPEEMRRRSPRKGKSSKTGDPHQSNIDNEDILKKKNDKYFVDEDYLKDAFSALTEEEIQTNHDNVLEMKNKANELFKQGSFEEASGIYTEALRLCPLNL</sequence>
<gene>
    <name evidence="2" type="ORF">Anas_05431</name>
</gene>
<accession>A0A5N5SWG5</accession>
<dbReference type="AlphaFoldDB" id="A0A5N5SWG5"/>
<dbReference type="Proteomes" id="UP000326759">
    <property type="component" value="Unassembled WGS sequence"/>
</dbReference>
<keyword evidence="3" id="KW-1185">Reference proteome</keyword>
<organism evidence="2 3">
    <name type="scientific">Armadillidium nasatum</name>
    <dbReference type="NCBI Taxonomy" id="96803"/>
    <lineage>
        <taxon>Eukaryota</taxon>
        <taxon>Metazoa</taxon>
        <taxon>Ecdysozoa</taxon>
        <taxon>Arthropoda</taxon>
        <taxon>Crustacea</taxon>
        <taxon>Multicrustacea</taxon>
        <taxon>Malacostraca</taxon>
        <taxon>Eumalacostraca</taxon>
        <taxon>Peracarida</taxon>
        <taxon>Isopoda</taxon>
        <taxon>Oniscidea</taxon>
        <taxon>Crinocheta</taxon>
        <taxon>Armadillidiidae</taxon>
        <taxon>Armadillidium</taxon>
    </lineage>
</organism>
<dbReference type="EMBL" id="SEYY01019161">
    <property type="protein sequence ID" value="KAB7498566.1"/>
    <property type="molecule type" value="Genomic_DNA"/>
</dbReference>
<feature type="compositionally biased region" description="Basic and acidic residues" evidence="1">
    <location>
        <begin position="44"/>
        <end position="53"/>
    </location>
</feature>
<protein>
    <recommendedName>
        <fullName evidence="4">Tetratricopeptide repeat protein 1</fullName>
    </recommendedName>
</protein>
<dbReference type="OrthoDB" id="1872379at2759"/>
<dbReference type="InterPro" id="IPR011990">
    <property type="entry name" value="TPR-like_helical_dom_sf"/>
</dbReference>
<evidence type="ECO:0000313" key="2">
    <source>
        <dbReference type="EMBL" id="KAB7498566.1"/>
    </source>
</evidence>
<reference evidence="2 3" key="1">
    <citation type="journal article" date="2019" name="PLoS Biol.">
        <title>Sex chromosomes control vertical transmission of feminizing Wolbachia symbionts in an isopod.</title>
        <authorList>
            <person name="Becking T."/>
            <person name="Chebbi M.A."/>
            <person name="Giraud I."/>
            <person name="Moumen B."/>
            <person name="Laverre T."/>
            <person name="Caubet Y."/>
            <person name="Peccoud J."/>
            <person name="Gilbert C."/>
            <person name="Cordaux R."/>
        </authorList>
    </citation>
    <scope>NUCLEOTIDE SEQUENCE [LARGE SCALE GENOMIC DNA]</scope>
    <source>
        <strain evidence="2">ANa2</strain>
        <tissue evidence="2">Whole body excluding digestive tract and cuticle</tissue>
    </source>
</reference>
<evidence type="ECO:0008006" key="4">
    <source>
        <dbReference type="Google" id="ProtNLM"/>
    </source>
</evidence>
<dbReference type="SUPFAM" id="SSF48452">
    <property type="entry name" value="TPR-like"/>
    <property type="match status" value="1"/>
</dbReference>
<evidence type="ECO:0000256" key="1">
    <source>
        <dbReference type="SAM" id="MobiDB-lite"/>
    </source>
</evidence>
<name>A0A5N5SWG5_9CRUS</name>
<comment type="caution">
    <text evidence="2">The sequence shown here is derived from an EMBL/GenBank/DDBJ whole genome shotgun (WGS) entry which is preliminary data.</text>
</comment>
<feature type="compositionally biased region" description="Polar residues" evidence="1">
    <location>
        <begin position="1"/>
        <end position="18"/>
    </location>
</feature>
<proteinExistence type="predicted"/>